<dbReference type="eggNOG" id="KOG4757">
    <property type="taxonomic scope" value="Eukaryota"/>
</dbReference>
<evidence type="ECO:0000256" key="2">
    <source>
        <dbReference type="ARBA" id="ARBA00022454"/>
    </source>
</evidence>
<comment type="subcellular location">
    <subcellularLocation>
        <location evidence="1">Chromosome</location>
        <location evidence="1">Telomere</location>
    </subcellularLocation>
</comment>
<dbReference type="Pfam" id="PF02765">
    <property type="entry name" value="POT1"/>
    <property type="match status" value="1"/>
</dbReference>
<dbReference type="PANTHER" id="PTHR14513:SF0">
    <property type="entry name" value="PROTECTION OF TELOMERES PROTEIN 1"/>
    <property type="match status" value="1"/>
</dbReference>
<gene>
    <name evidence="7" type="primary">LOC101494500</name>
</gene>
<dbReference type="CDD" id="cd04497">
    <property type="entry name" value="hPOT1_OB1_like"/>
    <property type="match status" value="1"/>
</dbReference>
<evidence type="ECO:0000256" key="1">
    <source>
        <dbReference type="ARBA" id="ARBA00004574"/>
    </source>
</evidence>
<keyword evidence="2" id="KW-0158">Chromosome</keyword>
<dbReference type="GO" id="GO:0000783">
    <property type="term" value="C:nuclear telomere cap complex"/>
    <property type="evidence" value="ECO:0007669"/>
    <property type="project" value="TreeGrafter"/>
</dbReference>
<dbReference type="AlphaFoldDB" id="A0A1S2YEJ1"/>
<evidence type="ECO:0000256" key="3">
    <source>
        <dbReference type="ARBA" id="ARBA00022895"/>
    </source>
</evidence>
<accession>A0A1S2YEJ1</accession>
<dbReference type="PaxDb" id="3827-XP_004503267.1"/>
<dbReference type="GO" id="GO:0098505">
    <property type="term" value="F:G-rich strand telomeric DNA binding"/>
    <property type="evidence" value="ECO:0007669"/>
    <property type="project" value="TreeGrafter"/>
</dbReference>
<dbReference type="InterPro" id="IPR011564">
    <property type="entry name" value="Telomer_end-bd_POT1/Cdc13"/>
</dbReference>
<dbReference type="PANTHER" id="PTHR14513">
    <property type="entry name" value="PROTECTION OF TELOMERES 1"/>
    <property type="match status" value="1"/>
</dbReference>
<dbReference type="SUPFAM" id="SSF50249">
    <property type="entry name" value="Nucleic acid-binding proteins"/>
    <property type="match status" value="2"/>
</dbReference>
<dbReference type="GO" id="GO:0032210">
    <property type="term" value="P:regulation of telomere maintenance via telomerase"/>
    <property type="evidence" value="ECO:0007669"/>
    <property type="project" value="TreeGrafter"/>
</dbReference>
<organism evidence="6 7">
    <name type="scientific">Cicer arietinum</name>
    <name type="common">Chickpea</name>
    <name type="synonym">Garbanzo</name>
    <dbReference type="NCBI Taxonomy" id="3827"/>
    <lineage>
        <taxon>Eukaryota</taxon>
        <taxon>Viridiplantae</taxon>
        <taxon>Streptophyta</taxon>
        <taxon>Embryophyta</taxon>
        <taxon>Tracheophyta</taxon>
        <taxon>Spermatophyta</taxon>
        <taxon>Magnoliopsida</taxon>
        <taxon>eudicotyledons</taxon>
        <taxon>Gunneridae</taxon>
        <taxon>Pentapetalae</taxon>
        <taxon>rosids</taxon>
        <taxon>fabids</taxon>
        <taxon>Fabales</taxon>
        <taxon>Fabaceae</taxon>
        <taxon>Papilionoideae</taxon>
        <taxon>50 kb inversion clade</taxon>
        <taxon>NPAAA clade</taxon>
        <taxon>Hologalegina</taxon>
        <taxon>IRL clade</taxon>
        <taxon>Cicereae</taxon>
        <taxon>Cicer</taxon>
    </lineage>
</organism>
<dbReference type="InterPro" id="IPR057620">
    <property type="entry name" value="POT1A/B-like_OB"/>
</dbReference>
<evidence type="ECO:0000313" key="6">
    <source>
        <dbReference type="Proteomes" id="UP000087171"/>
    </source>
</evidence>
<keyword evidence="3" id="KW-0779">Telomere</keyword>
<dbReference type="SMART" id="SM00976">
    <property type="entry name" value="Telo_bind"/>
    <property type="match status" value="1"/>
</dbReference>
<reference evidence="7" key="2">
    <citation type="submission" date="2025-08" db="UniProtKB">
        <authorList>
            <consortium name="RefSeq"/>
        </authorList>
    </citation>
    <scope>IDENTIFICATION</scope>
    <source>
        <tissue evidence="7">Etiolated seedlings</tissue>
    </source>
</reference>
<dbReference type="KEGG" id="cam:101494500"/>
<dbReference type="RefSeq" id="XP_004503267.1">
    <property type="nucleotide sequence ID" value="XM_004503210.3"/>
</dbReference>
<evidence type="ECO:0000313" key="7">
    <source>
        <dbReference type="RefSeq" id="XP_004503267.1"/>
    </source>
</evidence>
<keyword evidence="4" id="KW-0238">DNA-binding</keyword>
<proteinExistence type="predicted"/>
<dbReference type="Proteomes" id="UP000087171">
    <property type="component" value="Chromosome Ca6"/>
</dbReference>
<dbReference type="InterPro" id="IPR012340">
    <property type="entry name" value="NA-bd_OB-fold"/>
</dbReference>
<dbReference type="GO" id="GO:0010521">
    <property type="term" value="F:telomerase inhibitor activity"/>
    <property type="evidence" value="ECO:0007669"/>
    <property type="project" value="TreeGrafter"/>
</dbReference>
<evidence type="ECO:0000256" key="4">
    <source>
        <dbReference type="ARBA" id="ARBA00023125"/>
    </source>
</evidence>
<name>A0A1S2YEJ1_CICAR</name>
<dbReference type="Gene3D" id="2.40.50.140">
    <property type="entry name" value="Nucleic acid-binding proteins"/>
    <property type="match status" value="2"/>
</dbReference>
<dbReference type="OrthoDB" id="2186770at2759"/>
<dbReference type="InterPro" id="IPR028389">
    <property type="entry name" value="POT1"/>
</dbReference>
<reference evidence="6" key="1">
    <citation type="journal article" date="2013" name="Nat. Biotechnol.">
        <title>Draft genome sequence of chickpea (Cicer arietinum) provides a resource for trait improvement.</title>
        <authorList>
            <person name="Varshney R.K."/>
            <person name="Song C."/>
            <person name="Saxena R.K."/>
            <person name="Azam S."/>
            <person name="Yu S."/>
            <person name="Sharpe A.G."/>
            <person name="Cannon S."/>
            <person name="Baek J."/>
            <person name="Rosen B.D."/>
            <person name="Tar'an B."/>
            <person name="Millan T."/>
            <person name="Zhang X."/>
            <person name="Ramsay L.D."/>
            <person name="Iwata A."/>
            <person name="Wang Y."/>
            <person name="Nelson W."/>
            <person name="Farmer A.D."/>
            <person name="Gaur P.M."/>
            <person name="Soderlund C."/>
            <person name="Penmetsa R.V."/>
            <person name="Xu C."/>
            <person name="Bharti A.K."/>
            <person name="He W."/>
            <person name="Winter P."/>
            <person name="Zhao S."/>
            <person name="Hane J.K."/>
            <person name="Carrasquilla-Garcia N."/>
            <person name="Condie J.A."/>
            <person name="Upadhyaya H.D."/>
            <person name="Luo M.C."/>
            <person name="Thudi M."/>
            <person name="Gowda C.L."/>
            <person name="Singh N.P."/>
            <person name="Lichtenzveig J."/>
            <person name="Gali K.K."/>
            <person name="Rubio J."/>
            <person name="Nadarajan N."/>
            <person name="Dolezel J."/>
            <person name="Bansal K.C."/>
            <person name="Xu X."/>
            <person name="Edwards D."/>
            <person name="Zhang G."/>
            <person name="Kahl G."/>
            <person name="Gil J."/>
            <person name="Singh K.B."/>
            <person name="Datta S.K."/>
            <person name="Jackson S.A."/>
            <person name="Wang J."/>
            <person name="Cook D.R."/>
        </authorList>
    </citation>
    <scope>NUCLEOTIDE SEQUENCE [LARGE SCALE GENOMIC DNA]</scope>
    <source>
        <strain evidence="6">cv. CDC Frontier</strain>
    </source>
</reference>
<dbReference type="Pfam" id="PF25507">
    <property type="entry name" value="OB_POT1A"/>
    <property type="match status" value="1"/>
</dbReference>
<feature type="domain" description="Telomeric single stranded DNA binding POT1/Cdc13" evidence="5">
    <location>
        <begin position="11"/>
        <end position="146"/>
    </location>
</feature>
<dbReference type="GeneID" id="101494500"/>
<protein>
    <submittedName>
        <fullName evidence="7">Protection of telomeres protein 1b-like isoform X1</fullName>
    </submittedName>
</protein>
<keyword evidence="6" id="KW-1185">Reference proteome</keyword>
<sequence length="473" mass="53956">MSRRRRIDYKLLLLRDAHSCIRHKVNIIAIVLEFGPPKKSNGTDFCCILRLIDETHYKSGITVNVFTANADSLPCISAAGDIIHLCGVTLNTHLGEVNVVFYKNSSFALYKGKSDDGDFVPYQAYSKIFLRDEDKLRIVSLRKWLVDFHIPEDSSGFPMLKEIKEGHSNLACKILHCWEVERDQCVLFVWDGTDTPPNAISAILEDEIKSPLPLQLEPTMPRDLVCSFPTVGSILRIFFELPTRKDHLHALQVGTWVKFVNIRLSVCTGLWYGVFNSYTKLRYTTNEDRHIIERQRLYEERISLQSGRMPFGTIPQSIDSLSESLRITKVHADHVQHFTLMDVLTHSEVTARFNCVVRVVAAMPYQAEKLCFPAGGVYRMKLTLEDPTARIHAAVVGADGETLFDGYPGIENVRRKMNRLLGVTERGDGIVLKDYPRNPPWVSVCIISFYSDKTNLWRYRKFRVCDTKIVGDP</sequence>
<dbReference type="STRING" id="3827.A0A1S2YEJ1"/>
<dbReference type="GO" id="GO:0016233">
    <property type="term" value="P:telomere capping"/>
    <property type="evidence" value="ECO:0007669"/>
    <property type="project" value="TreeGrafter"/>
</dbReference>
<evidence type="ECO:0000259" key="5">
    <source>
        <dbReference type="SMART" id="SM00976"/>
    </source>
</evidence>